<name>A0A1E5IJP5_ENDTX</name>
<accession>A0A1E5IJP5</accession>
<evidence type="ECO:0000313" key="1">
    <source>
        <dbReference type="EMBL" id="OEG70732.1"/>
    </source>
</evidence>
<protein>
    <submittedName>
        <fullName evidence="1">Uncharacterized protein</fullName>
    </submittedName>
</protein>
<dbReference type="EMBL" id="LNVX01000291">
    <property type="protein sequence ID" value="OEG70732.1"/>
    <property type="molecule type" value="Genomic_DNA"/>
</dbReference>
<dbReference type="InterPro" id="IPR007499">
    <property type="entry name" value="ERF_bacteria_virus"/>
</dbReference>
<dbReference type="Proteomes" id="UP000095237">
    <property type="component" value="Unassembled WGS sequence"/>
</dbReference>
<organism evidence="1 2">
    <name type="scientific">Endomicrobium trichonymphae</name>
    <dbReference type="NCBI Taxonomy" id="1408204"/>
    <lineage>
        <taxon>Bacteria</taxon>
        <taxon>Pseudomonadati</taxon>
        <taxon>Elusimicrobiota</taxon>
        <taxon>Endomicrobiia</taxon>
        <taxon>Endomicrobiales</taxon>
        <taxon>Endomicrobiaceae</taxon>
        <taxon>Candidatus Endomicrobiellum</taxon>
    </lineage>
</organism>
<keyword evidence="2" id="KW-1185">Reference proteome</keyword>
<evidence type="ECO:0000313" key="2">
    <source>
        <dbReference type="Proteomes" id="UP000095237"/>
    </source>
</evidence>
<dbReference type="Pfam" id="PF04404">
    <property type="entry name" value="ERF"/>
    <property type="match status" value="1"/>
</dbReference>
<sequence length="96" mass="11286">MINKELARIQAELKAPKDLGEDESIKFKYRNCEQMFAQLKPLFNGLTERRYQTNDTGVKQNIRTGNSKAFKQRRHTASVGKGARGHEVYERNRRWM</sequence>
<gene>
    <name evidence="1" type="ORF">ATZ36_17315</name>
</gene>
<proteinExistence type="predicted"/>
<dbReference type="AlphaFoldDB" id="A0A1E5IJP5"/>
<reference evidence="1 2" key="1">
    <citation type="submission" date="2015-11" db="EMBL/GenBank/DDBJ databases">
        <title>Evidence for parallel genomic evolution in an endosymbiosis of termite gut flagellates.</title>
        <authorList>
            <person name="Zheng H."/>
        </authorList>
    </citation>
    <scope>NUCLEOTIDE SEQUENCE [LARGE SCALE GENOMIC DNA]</scope>
    <source>
        <strain evidence="1 2">CET450</strain>
    </source>
</reference>
<comment type="caution">
    <text evidence="1">The sequence shown here is derived from an EMBL/GenBank/DDBJ whole genome shotgun (WGS) entry which is preliminary data.</text>
</comment>